<dbReference type="OrthoDB" id="15150at10239"/>
<dbReference type="EMBL" id="KC994902">
    <property type="protein sequence ID" value="AHN92099.1"/>
    <property type="molecule type" value="Genomic_DNA"/>
</dbReference>
<dbReference type="EMBL" id="AY522332">
    <property type="protein sequence ID" value="AAS82687.1"/>
    <property type="molecule type" value="Genomic_DNA"/>
</dbReference>
<evidence type="ECO:0000313" key="2">
    <source>
        <dbReference type="EMBL" id="AAS82687.1"/>
    </source>
</evidence>
<dbReference type="Proteomes" id="UP000232958">
    <property type="component" value="Segment"/>
</dbReference>
<keyword evidence="6" id="KW-1185">Reference proteome</keyword>
<feature type="compositionally biased region" description="Acidic residues" evidence="1">
    <location>
        <begin position="216"/>
        <end position="236"/>
    </location>
</feature>
<evidence type="ECO:0000313" key="5">
    <source>
        <dbReference type="Proteomes" id="UP000202635"/>
    </source>
</evidence>
<evidence type="ECO:0000313" key="6">
    <source>
        <dbReference type="Proteomes" id="UP000232958"/>
    </source>
</evidence>
<dbReference type="Proteomes" id="UP000202635">
    <property type="component" value="Genome"/>
</dbReference>
<gene>
    <name evidence="2" type="primary">ORF51,PP31</name>
    <name evidence="3" type="ORF">AsGV060</name>
    <name evidence="2" type="ORF">AsGVgp051</name>
</gene>
<evidence type="ECO:0000313" key="4">
    <source>
        <dbReference type="EMBL" id="AKN63334.1"/>
    </source>
</evidence>
<name>Q6QXJ4_GVAS</name>
<evidence type="ECO:0000313" key="3">
    <source>
        <dbReference type="EMBL" id="AHN92099.1"/>
    </source>
</evidence>
<organismHost>
    <name type="scientific">Agrotis segetum</name>
    <name type="common">Turnip moth</name>
    <dbReference type="NCBI Taxonomy" id="47767"/>
</organismHost>
<protein>
    <submittedName>
        <fullName evidence="3">39k protein</fullName>
    </submittedName>
    <submittedName>
        <fullName evidence="2">ORF51</fullName>
    </submittedName>
    <submittedName>
        <fullName evidence="4">Pp31</fullName>
    </submittedName>
</protein>
<dbReference type="EMBL" id="KR584663">
    <property type="protein sequence ID" value="AKN63334.1"/>
    <property type="molecule type" value="Genomic_DNA"/>
</dbReference>
<proteinExistence type="predicted"/>
<sequence>MEIAPEIMSSMESLNEDAKNYTVNVKRFTNGAEIVDMMESASLNQLLNSKRMNVMLKVEVLPLKKIGPKKKKQPVPYTINSFIFYTSFLSKAGIKLKKDSKSWQCMGLNPNTKEPIDLDGHNFRKLIAKLEAFHKKLFVFDDPPTNKVLNVEKTDYVRKRAIAYSQNLLAACYNNEPVEQPQDDNSKEIYKYLDVFKTTVEKFKSFLVTHKFLKSDEEDEDEEEEEEVPEYSEDDERSFKKASRVTKGSKTKNVNNTKLTFEMVNDMIDNELIG</sequence>
<reference evidence="4 6" key="3">
    <citation type="submission" date="2015-05" db="EMBL/GenBank/DDBJ databases">
        <title>Complete Sequence of an Agrotis segetum granulovirus isolate from Europe.</title>
        <authorList>
            <person name="Gueli Alletti G."/>
            <person name="Wennmann J.T."/>
            <person name="Jehle J.A."/>
        </authorList>
    </citation>
    <scope>NUCLEOTIDE SEQUENCE [LARGE SCALE GENOMIC DNA]</scope>
    <source>
        <strain evidence="4 6">DA</strain>
    </source>
</reference>
<feature type="region of interest" description="Disordered" evidence="1">
    <location>
        <begin position="216"/>
        <end position="250"/>
    </location>
</feature>
<evidence type="ECO:0000256" key="1">
    <source>
        <dbReference type="SAM" id="MobiDB-lite"/>
    </source>
</evidence>
<reference evidence="3" key="2">
    <citation type="journal article" date="2014" name="Arch. Virol.">
        <title>Complete genome sequence of Agrotis segetum granulovirus Shanghai strain.</title>
        <authorList>
            <person name="Zhang X."/>
            <person name="Liang Z."/>
            <person name="Yin X."/>
            <person name="Wang J."/>
            <person name="Shao X."/>
        </authorList>
    </citation>
    <scope>NUCLEOTIDE SEQUENCE</scope>
    <source>
        <strain evidence="3">L1</strain>
    </source>
</reference>
<reference evidence="2 5" key="1">
    <citation type="submission" date="2004-09" db="EMBL/GenBank/DDBJ databases">
        <authorList>
            <person name="Ai X.L."/>
            <person name="Wang Z.F."/>
            <person name="Wang B."/>
            <person name="Zhang W."/>
            <person name="Li F."/>
            <person name="Fu J.H."/>
            <person name="Cui C.S."/>
            <person name="Shi Y.H."/>
            <person name="He M."/>
        </authorList>
    </citation>
    <scope>NUCLEOTIDE SEQUENCE [LARGE SCALE GENOMIC DNA]</scope>
</reference>
<feature type="compositionally biased region" description="Basic residues" evidence="1">
    <location>
        <begin position="240"/>
        <end position="250"/>
    </location>
</feature>
<organism evidence="2 5">
    <name type="scientific">Agrotis segetum granulosis virus</name>
    <name type="common">AsGV</name>
    <name type="synonym">Agrotis segetum granulovirus</name>
    <dbReference type="NCBI Taxonomy" id="10464"/>
    <lineage>
        <taxon>Viruses</taxon>
        <taxon>Viruses incertae sedis</taxon>
        <taxon>Naldaviricetes</taxon>
        <taxon>Lefavirales</taxon>
        <taxon>Baculoviridae</taxon>
        <taxon>Betabaculovirus</taxon>
        <taxon>Betabaculovirus agsegetum</taxon>
    </lineage>
</organism>
<accession>Q6QXJ4</accession>